<dbReference type="AlphaFoldDB" id="A0A6J4I0A9"/>
<dbReference type="EMBL" id="CADCTP010000124">
    <property type="protein sequence ID" value="CAA9238080.1"/>
    <property type="molecule type" value="Genomic_DNA"/>
</dbReference>
<evidence type="ECO:0000256" key="1">
    <source>
        <dbReference type="SAM" id="MobiDB-lite"/>
    </source>
</evidence>
<name>A0A6J4I0A9_9ACTN</name>
<feature type="non-terminal residue" evidence="2">
    <location>
        <position position="52"/>
    </location>
</feature>
<feature type="region of interest" description="Disordered" evidence="1">
    <location>
        <begin position="24"/>
        <end position="52"/>
    </location>
</feature>
<protein>
    <submittedName>
        <fullName evidence="2">Uncharacterized protein</fullName>
    </submittedName>
</protein>
<proteinExistence type="predicted"/>
<feature type="non-terminal residue" evidence="2">
    <location>
        <position position="1"/>
    </location>
</feature>
<accession>A0A6J4I0A9</accession>
<gene>
    <name evidence="2" type="ORF">AVDCRST_MAG41-1323</name>
</gene>
<evidence type="ECO:0000313" key="2">
    <source>
        <dbReference type="EMBL" id="CAA9238080.1"/>
    </source>
</evidence>
<sequence length="52" mass="5106">VLPSTTVGRGFRRDGVRVCVARTRVGGGGSPTRAGRLAASASGPGDPTVGLV</sequence>
<organism evidence="2">
    <name type="scientific">uncultured Mycobacteriales bacterium</name>
    <dbReference type="NCBI Taxonomy" id="581187"/>
    <lineage>
        <taxon>Bacteria</taxon>
        <taxon>Bacillati</taxon>
        <taxon>Actinomycetota</taxon>
        <taxon>Actinomycetes</taxon>
        <taxon>Mycobacteriales</taxon>
        <taxon>environmental samples</taxon>
    </lineage>
</organism>
<reference evidence="2" key="1">
    <citation type="submission" date="2020-02" db="EMBL/GenBank/DDBJ databases">
        <authorList>
            <person name="Meier V. D."/>
        </authorList>
    </citation>
    <scope>NUCLEOTIDE SEQUENCE</scope>
    <source>
        <strain evidence="2">AVDCRST_MAG41</strain>
    </source>
</reference>